<dbReference type="AlphaFoldDB" id="A0A934R578"/>
<accession>A0A934R578</accession>
<comment type="caution">
    <text evidence="2">The sequence shown here is derived from an EMBL/GenBank/DDBJ whole genome shotgun (WGS) entry which is preliminary data.</text>
</comment>
<name>A0A934R578_9BACT</name>
<dbReference type="Proteomes" id="UP000600139">
    <property type="component" value="Unassembled WGS sequence"/>
</dbReference>
<dbReference type="EMBL" id="JAENIK010000008">
    <property type="protein sequence ID" value="MBK1815389.1"/>
    <property type="molecule type" value="Genomic_DNA"/>
</dbReference>
<sequence length="113" mass="12938">MIHPKDIDGASIAVFIWDQTHSYGGSMVLFGIARFSKGGFFVERESEPLQMPIPESAWENIRENDDRGEGKTFELADYIVMLRLGPLPEDDPPENYERIDLPPLTRQWTSRPT</sequence>
<feature type="region of interest" description="Disordered" evidence="1">
    <location>
        <begin position="91"/>
        <end position="113"/>
    </location>
</feature>
<evidence type="ECO:0000256" key="1">
    <source>
        <dbReference type="SAM" id="MobiDB-lite"/>
    </source>
</evidence>
<evidence type="ECO:0000313" key="3">
    <source>
        <dbReference type="Proteomes" id="UP000600139"/>
    </source>
</evidence>
<protein>
    <submittedName>
        <fullName evidence="2">Uncharacterized protein</fullName>
    </submittedName>
</protein>
<gene>
    <name evidence="2" type="ORF">JIN84_07175</name>
</gene>
<proteinExistence type="predicted"/>
<organism evidence="2 3">
    <name type="scientific">Luteolibacter yonseiensis</name>
    <dbReference type="NCBI Taxonomy" id="1144680"/>
    <lineage>
        <taxon>Bacteria</taxon>
        <taxon>Pseudomonadati</taxon>
        <taxon>Verrucomicrobiota</taxon>
        <taxon>Verrucomicrobiia</taxon>
        <taxon>Verrucomicrobiales</taxon>
        <taxon>Verrucomicrobiaceae</taxon>
        <taxon>Luteolibacter</taxon>
    </lineage>
</organism>
<dbReference type="RefSeq" id="WP_200350350.1">
    <property type="nucleotide sequence ID" value="NZ_BAABHZ010000012.1"/>
</dbReference>
<evidence type="ECO:0000313" key="2">
    <source>
        <dbReference type="EMBL" id="MBK1815389.1"/>
    </source>
</evidence>
<reference evidence="2" key="1">
    <citation type="submission" date="2021-01" db="EMBL/GenBank/DDBJ databases">
        <title>Modified the classification status of verrucomicrobia.</title>
        <authorList>
            <person name="Feng X."/>
        </authorList>
    </citation>
    <scope>NUCLEOTIDE SEQUENCE</scope>
    <source>
        <strain evidence="2">JCM 18052</strain>
    </source>
</reference>
<keyword evidence="3" id="KW-1185">Reference proteome</keyword>